<dbReference type="PANTHER" id="PTHR38438">
    <property type="entry name" value="RIBOFLAVIN TRANSPORTER RIBU"/>
    <property type="match status" value="1"/>
</dbReference>
<keyword evidence="11" id="KW-1185">Reference proteome</keyword>
<gene>
    <name evidence="10" type="primary">ribU</name>
    <name evidence="10" type="ORF">AN618_17160</name>
</gene>
<keyword evidence="5 9" id="KW-0812">Transmembrane</keyword>
<dbReference type="GO" id="GO:0005886">
    <property type="term" value="C:plasma membrane"/>
    <property type="evidence" value="ECO:0007669"/>
    <property type="project" value="UniProtKB-SubCell"/>
</dbReference>
<keyword evidence="4 8" id="KW-1003">Cell membrane</keyword>
<dbReference type="STRING" id="520764.AN618_17160"/>
<comment type="caution">
    <text evidence="10">The sequence shown here is derived from an EMBL/GenBank/DDBJ whole genome shotgun (WGS) entry which is preliminary data.</text>
</comment>
<evidence type="ECO:0000313" key="10">
    <source>
        <dbReference type="EMBL" id="KXG76044.1"/>
    </source>
</evidence>
<dbReference type="Pfam" id="PF12822">
    <property type="entry name" value="ECF_trnsprt"/>
    <property type="match status" value="1"/>
</dbReference>
<feature type="transmembrane region" description="Helical" evidence="9">
    <location>
        <begin position="85"/>
        <end position="111"/>
    </location>
</feature>
<dbReference type="PIRSF" id="PIRSF037778">
    <property type="entry name" value="UCP037778_transp_RibU"/>
    <property type="match status" value="1"/>
</dbReference>
<dbReference type="InterPro" id="IPR024529">
    <property type="entry name" value="ECF_trnsprt_substrate-spec"/>
</dbReference>
<comment type="subcellular location">
    <subcellularLocation>
        <location evidence="1">Cell membrane</location>
        <topology evidence="1">Multi-pass membrane protein</topology>
    </subcellularLocation>
</comment>
<sequence length="205" mass="22358">MNVLNNSKAESLRETRNLTKVAVLGVMAFLLMTYLEFPLPMFPAFLKMDLSDLPALLAGFGMGPWAAVLVEIIKNILHAIFKNQTAFVGEIANFLTGVLFVVPAAVVYAARKTKANAIMGMVLGTLIMAVGMALANYYIFLPLYAKVFNMPLDAIVSMGSSVNGRIVDLKTLVVYSIVPFNILKGAIIMAITLLIYKKISPLLHM</sequence>
<reference evidence="10 11" key="1">
    <citation type="submission" date="2015-12" db="EMBL/GenBank/DDBJ databases">
        <title>Draft genome sequnece of Fervidicola ferrireducens strain Y170.</title>
        <authorList>
            <person name="Patel B.K."/>
        </authorList>
    </citation>
    <scope>NUCLEOTIDE SEQUENCE [LARGE SCALE GENOMIC DNA]</scope>
    <source>
        <strain evidence="10 11">Y170</strain>
    </source>
</reference>
<dbReference type="PANTHER" id="PTHR38438:SF1">
    <property type="entry name" value="RIBOFLAVIN TRANSPORTER RIBU"/>
    <property type="match status" value="1"/>
</dbReference>
<evidence type="ECO:0000256" key="9">
    <source>
        <dbReference type="SAM" id="Phobius"/>
    </source>
</evidence>
<feature type="transmembrane region" description="Helical" evidence="9">
    <location>
        <begin position="172"/>
        <end position="196"/>
    </location>
</feature>
<comment type="similarity">
    <text evidence="2 8">Belongs to the prokaryotic riboflavin transporter (P-RFT) (TC 2.A.87) family.</text>
</comment>
<dbReference type="Gene3D" id="1.10.1760.20">
    <property type="match status" value="1"/>
</dbReference>
<evidence type="ECO:0000256" key="4">
    <source>
        <dbReference type="ARBA" id="ARBA00022475"/>
    </source>
</evidence>
<dbReference type="InParanoid" id="A0A140L669"/>
<feature type="transmembrane region" description="Helical" evidence="9">
    <location>
        <begin position="53"/>
        <end position="73"/>
    </location>
</feature>
<accession>A0A140L669</accession>
<proteinExistence type="inferred from homology"/>
<dbReference type="EMBL" id="LOED01000022">
    <property type="protein sequence ID" value="KXG76044.1"/>
    <property type="molecule type" value="Genomic_DNA"/>
</dbReference>
<dbReference type="GO" id="GO:0032217">
    <property type="term" value="F:riboflavin transmembrane transporter activity"/>
    <property type="evidence" value="ECO:0007669"/>
    <property type="project" value="UniProtKB-UniRule"/>
</dbReference>
<dbReference type="InterPro" id="IPR025720">
    <property type="entry name" value="RibU"/>
</dbReference>
<protein>
    <recommendedName>
        <fullName evidence="8">Riboflavin transporter</fullName>
    </recommendedName>
</protein>
<evidence type="ECO:0000256" key="8">
    <source>
        <dbReference type="PIRNR" id="PIRNR037778"/>
    </source>
</evidence>
<keyword evidence="7 8" id="KW-0472">Membrane</keyword>
<dbReference type="Proteomes" id="UP000070427">
    <property type="component" value="Unassembled WGS sequence"/>
</dbReference>
<organism evidence="10 11">
    <name type="scientific">Fervidicola ferrireducens</name>
    <dbReference type="NCBI Taxonomy" id="520764"/>
    <lineage>
        <taxon>Bacteria</taxon>
        <taxon>Bacillati</taxon>
        <taxon>Bacillota</taxon>
        <taxon>Clostridia</taxon>
        <taxon>Thermosediminibacterales</taxon>
        <taxon>Thermosediminibacteraceae</taxon>
        <taxon>Fervidicola</taxon>
    </lineage>
</organism>
<evidence type="ECO:0000256" key="2">
    <source>
        <dbReference type="ARBA" id="ARBA00005540"/>
    </source>
</evidence>
<dbReference type="FunCoup" id="A0A140L669">
    <property type="interactions" value="10"/>
</dbReference>
<evidence type="ECO:0000256" key="3">
    <source>
        <dbReference type="ARBA" id="ARBA00022448"/>
    </source>
</evidence>
<feature type="transmembrane region" description="Helical" evidence="9">
    <location>
        <begin position="21"/>
        <end position="41"/>
    </location>
</feature>
<name>A0A140L669_9FIRM</name>
<comment type="function">
    <text evidence="8">Probably a riboflavin-binding protein that interacts with the energy-coupling factor (ECF) ABC-transporter complex.</text>
</comment>
<keyword evidence="6 9" id="KW-1133">Transmembrane helix</keyword>
<dbReference type="AlphaFoldDB" id="A0A140L669"/>
<dbReference type="OrthoDB" id="9809216at2"/>
<feature type="transmembrane region" description="Helical" evidence="9">
    <location>
        <begin position="117"/>
        <end position="140"/>
    </location>
</feature>
<dbReference type="RefSeq" id="WP_157081683.1">
    <property type="nucleotide sequence ID" value="NZ_LOED01000022.1"/>
</dbReference>
<evidence type="ECO:0000256" key="5">
    <source>
        <dbReference type="ARBA" id="ARBA00022692"/>
    </source>
</evidence>
<evidence type="ECO:0000256" key="6">
    <source>
        <dbReference type="ARBA" id="ARBA00022989"/>
    </source>
</evidence>
<evidence type="ECO:0000256" key="1">
    <source>
        <dbReference type="ARBA" id="ARBA00004651"/>
    </source>
</evidence>
<evidence type="ECO:0000313" key="11">
    <source>
        <dbReference type="Proteomes" id="UP000070427"/>
    </source>
</evidence>
<keyword evidence="3 8" id="KW-0813">Transport</keyword>
<evidence type="ECO:0000256" key="7">
    <source>
        <dbReference type="ARBA" id="ARBA00023136"/>
    </source>
</evidence>